<dbReference type="Pfam" id="PF06496">
    <property type="entry name" value="DUF1097"/>
    <property type="match status" value="1"/>
</dbReference>
<feature type="transmembrane region" description="Helical" evidence="1">
    <location>
        <begin position="40"/>
        <end position="73"/>
    </location>
</feature>
<dbReference type="Proteomes" id="UP001074726">
    <property type="component" value="Unassembled WGS sequence"/>
</dbReference>
<organism evidence="2 3">
    <name type="scientific">Nocardioides pini</name>
    <dbReference type="NCBI Taxonomy" id="2975053"/>
    <lineage>
        <taxon>Bacteria</taxon>
        <taxon>Bacillati</taxon>
        <taxon>Actinomycetota</taxon>
        <taxon>Actinomycetes</taxon>
        <taxon>Propionibacteriales</taxon>
        <taxon>Nocardioidaceae</taxon>
        <taxon>Nocardioides</taxon>
    </lineage>
</organism>
<protein>
    <submittedName>
        <fullName evidence="2">DUF1097 domain-containing protein</fullName>
    </submittedName>
</protein>
<evidence type="ECO:0000313" key="2">
    <source>
        <dbReference type="EMBL" id="MCY4726449.1"/>
    </source>
</evidence>
<keyword evidence="1" id="KW-1133">Transmembrane helix</keyword>
<name>A0ABT4CER4_9ACTN</name>
<gene>
    <name evidence="2" type="ORF">NYO98_09175</name>
</gene>
<proteinExistence type="predicted"/>
<evidence type="ECO:0000313" key="3">
    <source>
        <dbReference type="Proteomes" id="UP001074726"/>
    </source>
</evidence>
<dbReference type="EMBL" id="JAPPUX010000002">
    <property type="protein sequence ID" value="MCY4726449.1"/>
    <property type="molecule type" value="Genomic_DNA"/>
</dbReference>
<keyword evidence="1" id="KW-0472">Membrane</keyword>
<keyword evidence="3" id="KW-1185">Reference proteome</keyword>
<reference evidence="2" key="1">
    <citation type="submission" date="2022-08" db="EMBL/GenBank/DDBJ databases">
        <title>Genome sequencing of Nocardioides sp. STR2.</title>
        <authorList>
            <person name="So Y."/>
        </authorList>
    </citation>
    <scope>NUCLEOTIDE SEQUENCE</scope>
    <source>
        <strain evidence="2">STR2</strain>
    </source>
</reference>
<dbReference type="RefSeq" id="WP_268111317.1">
    <property type="nucleotide sequence ID" value="NZ_JAPPUX010000002.1"/>
</dbReference>
<feature type="transmembrane region" description="Helical" evidence="1">
    <location>
        <begin position="85"/>
        <end position="107"/>
    </location>
</feature>
<evidence type="ECO:0000256" key="1">
    <source>
        <dbReference type="SAM" id="Phobius"/>
    </source>
</evidence>
<feature type="transmembrane region" description="Helical" evidence="1">
    <location>
        <begin position="12"/>
        <end position="34"/>
    </location>
</feature>
<sequence>MASQMDRIKPLLGIGISVGVLAGVWTFASVELAWITWVAFIAWACFFAAGGGTTGLAKGLSANLAGVFWGWVISQGLENVSGSTLALALMVTVVGFVLCVEAALPLLSFIPGGFAGTAVFFGTGFDLGGVAIAVVAGALLGIVSEKLGAALQSAIDGRSPAPAATTATPAT</sequence>
<comment type="caution">
    <text evidence="2">The sequence shown here is derived from an EMBL/GenBank/DDBJ whole genome shotgun (WGS) entry which is preliminary data.</text>
</comment>
<feature type="transmembrane region" description="Helical" evidence="1">
    <location>
        <begin position="119"/>
        <end position="143"/>
    </location>
</feature>
<accession>A0ABT4CER4</accession>
<keyword evidence="1" id="KW-0812">Transmembrane</keyword>
<dbReference type="InterPro" id="IPR009476">
    <property type="entry name" value="DUF1097"/>
</dbReference>